<reference evidence="2" key="3">
    <citation type="submission" date="2023-10" db="EMBL/GenBank/DDBJ databases">
        <authorList>
            <person name="Picardeau M."/>
            <person name="Thibeaux R."/>
        </authorList>
    </citation>
    <scope>NUCLEOTIDE SEQUENCE</scope>
    <source>
        <strain evidence="2">ATI7-C-A5</strain>
    </source>
</reference>
<name>A0A2N0BCZ5_9LEPT</name>
<dbReference type="Gene3D" id="3.90.930.1">
    <property type="match status" value="1"/>
</dbReference>
<dbReference type="SUPFAM" id="SSF82185">
    <property type="entry name" value="Histone H3 K4-specific methyltransferase SET7/9 N-terminal domain"/>
    <property type="match status" value="1"/>
</dbReference>
<protein>
    <recommendedName>
        <fullName evidence="5">Toxin-antitoxin system YwqK family antitoxin</fullName>
    </recommendedName>
</protein>
<comment type="caution">
    <text evidence="3">The sequence shown here is derived from an EMBL/GenBank/DDBJ whole genome shotgun (WGS) entry which is preliminary data.</text>
</comment>
<feature type="signal peptide" evidence="1">
    <location>
        <begin position="1"/>
        <end position="19"/>
    </location>
</feature>
<keyword evidence="4" id="KW-1185">Reference proteome</keyword>
<accession>A0A2N0BCZ5</accession>
<sequence length="186" mass="21295">MKTKSILLFILLCSIGCGNGIVVPHTDPGLTRSGEFLFYKGKKFDGVLETKLDAIQVIRKGSYRDGLADGIEKEIYQNRILSSERIYTMGKKTGIHRGWYSDGKRRFQYSYQNGELHGDVWEWHSSGNLVMYAKYWNGQLLGKKVWRPDGQIYANFIIQSGRPMGLPGSKLCWQVRSDENEKTKSF</sequence>
<evidence type="ECO:0000313" key="3">
    <source>
        <dbReference type="EMBL" id="PJZ94355.1"/>
    </source>
</evidence>
<gene>
    <name evidence="2" type="ORF">CH379_006885</name>
    <name evidence="3" type="ORF">CH379_03085</name>
</gene>
<reference evidence="3" key="1">
    <citation type="submission" date="2017-07" db="EMBL/GenBank/DDBJ databases">
        <title>Leptospira spp. isolated from tropical soils.</title>
        <authorList>
            <person name="Thibeaux R."/>
            <person name="Iraola G."/>
            <person name="Ferres I."/>
            <person name="Bierque E."/>
            <person name="Girault D."/>
            <person name="Soupe-Gilbert M.-E."/>
            <person name="Picardeau M."/>
            <person name="Goarant C."/>
        </authorList>
    </citation>
    <scope>NUCLEOTIDE SEQUENCE [LARGE SCALE GENOMIC DNA]</scope>
    <source>
        <strain evidence="3">ATI7-C-A5</strain>
    </source>
</reference>
<evidence type="ECO:0008006" key="5">
    <source>
        <dbReference type="Google" id="ProtNLM"/>
    </source>
</evidence>
<dbReference type="OrthoDB" id="336989at2"/>
<dbReference type="EMBL" id="NPEF01000018">
    <property type="protein sequence ID" value="PJZ94355.1"/>
    <property type="molecule type" value="Genomic_DNA"/>
</dbReference>
<feature type="chain" id="PRO_5044577239" description="Toxin-antitoxin system YwqK family antitoxin" evidence="1">
    <location>
        <begin position="20"/>
        <end position="186"/>
    </location>
</feature>
<evidence type="ECO:0000256" key="1">
    <source>
        <dbReference type="SAM" id="SignalP"/>
    </source>
</evidence>
<evidence type="ECO:0000313" key="4">
    <source>
        <dbReference type="Proteomes" id="UP000232122"/>
    </source>
</evidence>
<dbReference type="Proteomes" id="UP000232122">
    <property type="component" value="Unassembled WGS sequence"/>
</dbReference>
<proteinExistence type="predicted"/>
<dbReference type="EMBL" id="NPEF02000006">
    <property type="protein sequence ID" value="MDV6235350.1"/>
    <property type="molecule type" value="Genomic_DNA"/>
</dbReference>
<organism evidence="3">
    <name type="scientific">Leptospira ellisii</name>
    <dbReference type="NCBI Taxonomy" id="2023197"/>
    <lineage>
        <taxon>Bacteria</taxon>
        <taxon>Pseudomonadati</taxon>
        <taxon>Spirochaetota</taxon>
        <taxon>Spirochaetia</taxon>
        <taxon>Leptospirales</taxon>
        <taxon>Leptospiraceae</taxon>
        <taxon>Leptospira</taxon>
    </lineage>
</organism>
<accession>A0A2N0BIT9</accession>
<dbReference type="RefSeq" id="WP_100747486.1">
    <property type="nucleotide sequence ID" value="NZ_NPEF02000006.1"/>
</dbReference>
<evidence type="ECO:0000313" key="2">
    <source>
        <dbReference type="EMBL" id="MDV6235350.1"/>
    </source>
</evidence>
<reference evidence="2 4" key="2">
    <citation type="journal article" date="2018" name="Microb. Genom.">
        <title>Deciphering the unexplored Leptospira diversity from soils uncovers genomic evolution to virulence.</title>
        <authorList>
            <person name="Thibeaux R."/>
            <person name="Iraola G."/>
            <person name="Ferres I."/>
            <person name="Bierque E."/>
            <person name="Girault D."/>
            <person name="Soupe-Gilbert M.E."/>
            <person name="Picardeau M."/>
            <person name="Goarant C."/>
        </authorList>
    </citation>
    <scope>NUCLEOTIDE SEQUENCE [LARGE SCALE GENOMIC DNA]</scope>
    <source>
        <strain evidence="2 4">ATI7-C-A5</strain>
    </source>
</reference>
<keyword evidence="1" id="KW-0732">Signal</keyword>
<dbReference type="AlphaFoldDB" id="A0A2N0BCZ5"/>